<feature type="transmembrane region" description="Helical" evidence="1">
    <location>
        <begin position="42"/>
        <end position="62"/>
    </location>
</feature>
<name>A0AAU0MFI9_9MICO</name>
<dbReference type="EMBL" id="CP137080">
    <property type="protein sequence ID" value="WOQ68920.1"/>
    <property type="molecule type" value="Genomic_DNA"/>
</dbReference>
<dbReference type="Proteomes" id="UP001329313">
    <property type="component" value="Chromosome"/>
</dbReference>
<keyword evidence="1" id="KW-1133">Transmembrane helix</keyword>
<gene>
    <name evidence="2" type="ORF">RYJ27_09385</name>
</gene>
<dbReference type="RefSeq" id="WP_330170058.1">
    <property type="nucleotide sequence ID" value="NZ_CP137080.1"/>
</dbReference>
<proteinExistence type="predicted"/>
<sequence length="67" mass="7170">MSTAQEPRTGAIAVVQNAVDPARREDVLLRVRREEGHEVSPWWLVGAFVFVAGTVVALMSLIPGGGV</sequence>
<organism evidence="2 3">
    <name type="scientific">Microbacterium limosum</name>
    <dbReference type="NCBI Taxonomy" id="3079935"/>
    <lineage>
        <taxon>Bacteria</taxon>
        <taxon>Bacillati</taxon>
        <taxon>Actinomycetota</taxon>
        <taxon>Actinomycetes</taxon>
        <taxon>Micrococcales</taxon>
        <taxon>Microbacteriaceae</taxon>
        <taxon>Microbacterium</taxon>
    </lineage>
</organism>
<evidence type="ECO:0000256" key="1">
    <source>
        <dbReference type="SAM" id="Phobius"/>
    </source>
</evidence>
<reference evidence="2 3" key="1">
    <citation type="submission" date="2023-10" db="EMBL/GenBank/DDBJ databases">
        <title>Y20.</title>
        <authorList>
            <person name="Zhang G."/>
            <person name="Ding Y."/>
        </authorList>
    </citation>
    <scope>NUCLEOTIDE SEQUENCE [LARGE SCALE GENOMIC DNA]</scope>
    <source>
        <strain evidence="2 3">Y20</strain>
    </source>
</reference>
<keyword evidence="1" id="KW-0812">Transmembrane</keyword>
<evidence type="ECO:0000313" key="3">
    <source>
        <dbReference type="Proteomes" id="UP001329313"/>
    </source>
</evidence>
<accession>A0AAU0MFI9</accession>
<dbReference type="AlphaFoldDB" id="A0AAU0MFI9"/>
<keyword evidence="3" id="KW-1185">Reference proteome</keyword>
<keyword evidence="1" id="KW-0472">Membrane</keyword>
<evidence type="ECO:0000313" key="2">
    <source>
        <dbReference type="EMBL" id="WOQ68920.1"/>
    </source>
</evidence>
<protein>
    <submittedName>
        <fullName evidence="2">UDP-N-acetylmuramyl pentapeptide phosphotransferase</fullName>
    </submittedName>
</protein>
<dbReference type="KEGG" id="mliy:RYJ27_09385"/>